<evidence type="ECO:0000256" key="2">
    <source>
        <dbReference type="ARBA" id="ARBA00022448"/>
    </source>
</evidence>
<dbReference type="OrthoDB" id="9793283at2"/>
<evidence type="ECO:0000313" key="9">
    <source>
        <dbReference type="EMBL" id="RUT09604.1"/>
    </source>
</evidence>
<dbReference type="GO" id="GO:0005886">
    <property type="term" value="C:plasma membrane"/>
    <property type="evidence" value="ECO:0007669"/>
    <property type="project" value="UniProtKB-SubCell"/>
</dbReference>
<protein>
    <submittedName>
        <fullName evidence="9">MFS transporter</fullName>
    </submittedName>
</protein>
<comment type="subcellular location">
    <subcellularLocation>
        <location evidence="1">Cell membrane</location>
        <topology evidence="1">Multi-pass membrane protein</topology>
    </subcellularLocation>
</comment>
<dbReference type="InterPro" id="IPR020846">
    <property type="entry name" value="MFS_dom"/>
</dbReference>
<evidence type="ECO:0000259" key="8">
    <source>
        <dbReference type="PROSITE" id="PS50850"/>
    </source>
</evidence>
<dbReference type="Pfam" id="PF07690">
    <property type="entry name" value="MFS_1"/>
    <property type="match status" value="1"/>
</dbReference>
<organism evidence="9 10">
    <name type="scientific">Dulcicalothrix desertica PCC 7102</name>
    <dbReference type="NCBI Taxonomy" id="232991"/>
    <lineage>
        <taxon>Bacteria</taxon>
        <taxon>Bacillati</taxon>
        <taxon>Cyanobacteriota</taxon>
        <taxon>Cyanophyceae</taxon>
        <taxon>Nostocales</taxon>
        <taxon>Calotrichaceae</taxon>
        <taxon>Dulcicalothrix</taxon>
    </lineage>
</organism>
<feature type="transmembrane region" description="Helical" evidence="7">
    <location>
        <begin position="313"/>
        <end position="330"/>
    </location>
</feature>
<dbReference type="PROSITE" id="PS50850">
    <property type="entry name" value="MFS"/>
    <property type="match status" value="1"/>
</dbReference>
<name>A0A3S1CVG8_9CYAN</name>
<sequence length="414" mass="43881">MNISLPANNQIPSQVWVQTIGRGLYQLGSAVLLFYMPIVFVNYGNLSATEVGLAVGGGSVAGFLGNLLGGVLTDSPKFGRKRTLLASSTFAVITCAIAVFTSTFTLLLVTNIVFGFSTGLYWTAADSSVMDVTTPEQRQGAFSLLGVADNVGFAAGTFGGGVLLKLLHPEKLLFAAGGITFLILLLLFAVAMKETRSESQGETHNIQKGWKTALTDARLMIYLLVNTLFITYIALVGGNLPLYFVNFGGTSDATVANLFTIGYVGLGALLQVPVVKAISKLSYLTSLSISMAIWGVGFALVWVLGYFADMGEAYELGIFAVFAIASIIYKPTSSAWISELAPASLRGVYTAIAYQCWTIGYVVGPIVGGWAVDQSRTVAQNAWLAIALSTLSGLLILQILNKQNTATSKQEPIG</sequence>
<feature type="transmembrane region" description="Helical" evidence="7">
    <location>
        <begin position="84"/>
        <end position="114"/>
    </location>
</feature>
<evidence type="ECO:0000256" key="3">
    <source>
        <dbReference type="ARBA" id="ARBA00022475"/>
    </source>
</evidence>
<feature type="transmembrane region" description="Helical" evidence="7">
    <location>
        <begin position="213"/>
        <end position="235"/>
    </location>
</feature>
<feature type="domain" description="Major facilitator superfamily (MFS) profile" evidence="8">
    <location>
        <begin position="14"/>
        <end position="405"/>
    </location>
</feature>
<feature type="transmembrane region" description="Helical" evidence="7">
    <location>
        <begin position="382"/>
        <end position="400"/>
    </location>
</feature>
<keyword evidence="2" id="KW-0813">Transport</keyword>
<accession>A0A3S1CVG8</accession>
<feature type="transmembrane region" description="Helical" evidence="7">
    <location>
        <begin position="287"/>
        <end position="307"/>
    </location>
</feature>
<reference evidence="9" key="1">
    <citation type="submission" date="2018-12" db="EMBL/GenBank/DDBJ databases">
        <authorList>
            <person name="Will S."/>
            <person name="Neumann-Schaal M."/>
            <person name="Henke P."/>
        </authorList>
    </citation>
    <scope>NUCLEOTIDE SEQUENCE</scope>
    <source>
        <strain evidence="9">PCC 7102</strain>
    </source>
</reference>
<evidence type="ECO:0000256" key="5">
    <source>
        <dbReference type="ARBA" id="ARBA00022989"/>
    </source>
</evidence>
<feature type="transmembrane region" description="Helical" evidence="7">
    <location>
        <begin position="24"/>
        <end position="45"/>
    </location>
</feature>
<evidence type="ECO:0000256" key="4">
    <source>
        <dbReference type="ARBA" id="ARBA00022692"/>
    </source>
</evidence>
<dbReference type="PANTHER" id="PTHR23517:SF3">
    <property type="entry name" value="INTEGRAL MEMBRANE TRANSPORT PROTEIN"/>
    <property type="match status" value="1"/>
</dbReference>
<dbReference type="RefSeq" id="WP_127077837.1">
    <property type="nucleotide sequence ID" value="NZ_RSCL01000001.1"/>
</dbReference>
<feature type="transmembrane region" description="Helical" evidence="7">
    <location>
        <begin position="255"/>
        <end position="275"/>
    </location>
</feature>
<gene>
    <name evidence="9" type="ORF">DSM106972_000980</name>
</gene>
<dbReference type="InterPro" id="IPR011701">
    <property type="entry name" value="MFS"/>
</dbReference>
<keyword evidence="3" id="KW-1003">Cell membrane</keyword>
<proteinExistence type="predicted"/>
<dbReference type="SUPFAM" id="SSF103473">
    <property type="entry name" value="MFS general substrate transporter"/>
    <property type="match status" value="1"/>
</dbReference>
<evidence type="ECO:0000256" key="7">
    <source>
        <dbReference type="SAM" id="Phobius"/>
    </source>
</evidence>
<dbReference type="EMBL" id="RSCL01000001">
    <property type="protein sequence ID" value="RUT09604.1"/>
    <property type="molecule type" value="Genomic_DNA"/>
</dbReference>
<feature type="transmembrane region" description="Helical" evidence="7">
    <location>
        <begin position="51"/>
        <end position="72"/>
    </location>
</feature>
<evidence type="ECO:0000256" key="1">
    <source>
        <dbReference type="ARBA" id="ARBA00004651"/>
    </source>
</evidence>
<comment type="caution">
    <text evidence="9">The sequence shown here is derived from an EMBL/GenBank/DDBJ whole genome shotgun (WGS) entry which is preliminary data.</text>
</comment>
<dbReference type="PANTHER" id="PTHR23517">
    <property type="entry name" value="RESISTANCE PROTEIN MDTM, PUTATIVE-RELATED-RELATED"/>
    <property type="match status" value="1"/>
</dbReference>
<evidence type="ECO:0000313" key="10">
    <source>
        <dbReference type="Proteomes" id="UP000271624"/>
    </source>
</evidence>
<evidence type="ECO:0000256" key="6">
    <source>
        <dbReference type="ARBA" id="ARBA00023136"/>
    </source>
</evidence>
<keyword evidence="10" id="KW-1185">Reference proteome</keyword>
<keyword evidence="4 7" id="KW-0812">Transmembrane</keyword>
<dbReference type="InterPro" id="IPR050171">
    <property type="entry name" value="MFS_Transporters"/>
</dbReference>
<reference evidence="9" key="2">
    <citation type="journal article" date="2019" name="Genome Biol. Evol.">
        <title>Day and night: Metabolic profiles and evolutionary relationships of six axenic non-marine cyanobacteria.</title>
        <authorList>
            <person name="Will S.E."/>
            <person name="Henke P."/>
            <person name="Boedeker C."/>
            <person name="Huang S."/>
            <person name="Brinkmann H."/>
            <person name="Rohde M."/>
            <person name="Jarek M."/>
            <person name="Friedl T."/>
            <person name="Seufert S."/>
            <person name="Schumacher M."/>
            <person name="Overmann J."/>
            <person name="Neumann-Schaal M."/>
            <person name="Petersen J."/>
        </authorList>
    </citation>
    <scope>NUCLEOTIDE SEQUENCE [LARGE SCALE GENOMIC DNA]</scope>
    <source>
        <strain evidence="9">PCC 7102</strain>
    </source>
</reference>
<feature type="transmembrane region" description="Helical" evidence="7">
    <location>
        <begin position="351"/>
        <end position="370"/>
    </location>
</feature>
<keyword evidence="6 7" id="KW-0472">Membrane</keyword>
<dbReference type="InterPro" id="IPR036259">
    <property type="entry name" value="MFS_trans_sf"/>
</dbReference>
<dbReference type="Proteomes" id="UP000271624">
    <property type="component" value="Unassembled WGS sequence"/>
</dbReference>
<keyword evidence="5 7" id="KW-1133">Transmembrane helix</keyword>
<dbReference type="Gene3D" id="1.20.1250.20">
    <property type="entry name" value="MFS general substrate transporter like domains"/>
    <property type="match status" value="1"/>
</dbReference>
<feature type="transmembrane region" description="Helical" evidence="7">
    <location>
        <begin position="172"/>
        <end position="192"/>
    </location>
</feature>
<dbReference type="AlphaFoldDB" id="A0A3S1CVG8"/>
<dbReference type="GO" id="GO:0022857">
    <property type="term" value="F:transmembrane transporter activity"/>
    <property type="evidence" value="ECO:0007669"/>
    <property type="project" value="InterPro"/>
</dbReference>